<proteinExistence type="predicted"/>
<feature type="non-terminal residue" evidence="2">
    <location>
        <position position="1"/>
    </location>
</feature>
<dbReference type="EMBL" id="NNAY01003397">
    <property type="protein sequence ID" value="OXU19483.1"/>
    <property type="molecule type" value="Genomic_DNA"/>
</dbReference>
<evidence type="ECO:0000259" key="1">
    <source>
        <dbReference type="PROSITE" id="PS50878"/>
    </source>
</evidence>
<dbReference type="PROSITE" id="PS50878">
    <property type="entry name" value="RT_POL"/>
    <property type="match status" value="1"/>
</dbReference>
<feature type="domain" description="Reverse transcriptase" evidence="1">
    <location>
        <begin position="1"/>
        <end position="117"/>
    </location>
</feature>
<dbReference type="Pfam" id="PF00078">
    <property type="entry name" value="RVT_1"/>
    <property type="match status" value="1"/>
</dbReference>
<organism evidence="2 3">
    <name type="scientific">Trichomalopsis sarcophagae</name>
    <dbReference type="NCBI Taxonomy" id="543379"/>
    <lineage>
        <taxon>Eukaryota</taxon>
        <taxon>Metazoa</taxon>
        <taxon>Ecdysozoa</taxon>
        <taxon>Arthropoda</taxon>
        <taxon>Hexapoda</taxon>
        <taxon>Insecta</taxon>
        <taxon>Pterygota</taxon>
        <taxon>Neoptera</taxon>
        <taxon>Endopterygota</taxon>
        <taxon>Hymenoptera</taxon>
        <taxon>Apocrita</taxon>
        <taxon>Proctotrupomorpha</taxon>
        <taxon>Chalcidoidea</taxon>
        <taxon>Pteromalidae</taxon>
        <taxon>Pteromalinae</taxon>
        <taxon>Trichomalopsis</taxon>
    </lineage>
</organism>
<sequence>LTFFNVGGEIQGPFETLTGVPQGCCHSHIAYNIYTHKLPDHDNNCQYLCFADDVAIFASSPDLDYCLSVLQNSLDRITSYFYSLGLTIAPKKTELIVLCRKNIDTSTASLSFGDTKIKSSPQVKLLGTPHFNLLLQGCNPHINLIRSLCGTLWGGHPQSFIQIYKAFILGSLDYGSFVFLPRDKSLRNKLEVTQRKALRACLGLCRSTPNSIVYAESCEPPLHLRQKKLALKFVLRAFVINNIPTIKSLDPLFTLLNNHNTLNFIDLPVLRAYARLKRYRPVIHSSDVLPCFIYSLDSQIFVPNTDIDLGRTIKRSPDPPKTFQLSF</sequence>
<name>A0A232EM94_9HYME</name>
<evidence type="ECO:0000313" key="3">
    <source>
        <dbReference type="Proteomes" id="UP000215335"/>
    </source>
</evidence>
<dbReference type="STRING" id="543379.A0A232EM94"/>
<keyword evidence="3" id="KW-1185">Reference proteome</keyword>
<accession>A0A232EM94</accession>
<dbReference type="InterPro" id="IPR000477">
    <property type="entry name" value="RT_dom"/>
</dbReference>
<dbReference type="GO" id="GO:0071897">
    <property type="term" value="P:DNA biosynthetic process"/>
    <property type="evidence" value="ECO:0007669"/>
    <property type="project" value="UniProtKB-ARBA"/>
</dbReference>
<reference evidence="2 3" key="1">
    <citation type="journal article" date="2017" name="Curr. Biol.">
        <title>The Evolution of Venom by Co-option of Single-Copy Genes.</title>
        <authorList>
            <person name="Martinson E.O."/>
            <person name="Mrinalini"/>
            <person name="Kelkar Y.D."/>
            <person name="Chang C.H."/>
            <person name="Werren J.H."/>
        </authorList>
    </citation>
    <scope>NUCLEOTIDE SEQUENCE [LARGE SCALE GENOMIC DNA]</scope>
    <source>
        <strain evidence="2 3">Alberta</strain>
        <tissue evidence="2">Whole body</tissue>
    </source>
</reference>
<dbReference type="PANTHER" id="PTHR33481:SF1">
    <property type="entry name" value="ENDONUCLEASE_EXONUCLEASE_PHOSPHATASE DOMAIN-CONTAINING PROTEIN-RELATED"/>
    <property type="match status" value="1"/>
</dbReference>
<dbReference type="PANTHER" id="PTHR33481">
    <property type="entry name" value="REVERSE TRANSCRIPTASE"/>
    <property type="match status" value="1"/>
</dbReference>
<gene>
    <name evidence="2" type="ORF">TSAR_006286</name>
</gene>
<dbReference type="AlphaFoldDB" id="A0A232EM94"/>
<dbReference type="InterPro" id="IPR043502">
    <property type="entry name" value="DNA/RNA_pol_sf"/>
</dbReference>
<evidence type="ECO:0000313" key="2">
    <source>
        <dbReference type="EMBL" id="OXU19483.1"/>
    </source>
</evidence>
<dbReference type="SUPFAM" id="SSF56672">
    <property type="entry name" value="DNA/RNA polymerases"/>
    <property type="match status" value="1"/>
</dbReference>
<comment type="caution">
    <text evidence="2">The sequence shown here is derived from an EMBL/GenBank/DDBJ whole genome shotgun (WGS) entry which is preliminary data.</text>
</comment>
<protein>
    <recommendedName>
        <fullName evidence="1">Reverse transcriptase domain-containing protein</fullName>
    </recommendedName>
</protein>
<dbReference type="Proteomes" id="UP000215335">
    <property type="component" value="Unassembled WGS sequence"/>
</dbReference>